<dbReference type="InterPro" id="IPR005067">
    <property type="entry name" value="Fatty_acid_desaturase-2"/>
</dbReference>
<keyword evidence="5" id="KW-0276">Fatty acid metabolism</keyword>
<sequence length="83" mass="9414">MPAYRRRAALIARAQIYNLNVHHLRVIKPLVSRWRVFERTALDAAAEVERELLAGYLVMLEGAAAVEQEVIERANARRKAASC</sequence>
<dbReference type="Proteomes" id="UP000028058">
    <property type="component" value="Unassembled WGS sequence"/>
</dbReference>
<accession>A0A3R7EN32</accession>
<evidence type="ECO:0000256" key="5">
    <source>
        <dbReference type="ARBA" id="ARBA00022832"/>
    </source>
</evidence>
<dbReference type="SUPFAM" id="SSF47240">
    <property type="entry name" value="Ferritin-like"/>
    <property type="match status" value="1"/>
</dbReference>
<dbReference type="InterPro" id="IPR009078">
    <property type="entry name" value="Ferritin-like_SF"/>
</dbReference>
<evidence type="ECO:0000256" key="2">
    <source>
        <dbReference type="ARBA" id="ARBA00008749"/>
    </source>
</evidence>
<dbReference type="EMBL" id="JNAD02000013">
    <property type="protein sequence ID" value="RKM92620.1"/>
    <property type="molecule type" value="Genomic_DNA"/>
</dbReference>
<proteinExistence type="inferred from homology"/>
<reference evidence="10 11" key="1">
    <citation type="journal article" date="2014" name="Genome Announc.">
        <title>Draft Genome Sequence of Streptomyces fradiae ATCC 19609, a Strain Highly Sensitive to Antibiotics.</title>
        <authorList>
            <person name="Bekker O.B."/>
            <person name="Klimina K.M."/>
            <person name="Vatlin A.A."/>
            <person name="Zakharevich N.V."/>
            <person name="Kasianov A.S."/>
            <person name="Danilenko V.N."/>
        </authorList>
    </citation>
    <scope>NUCLEOTIDE SEQUENCE [LARGE SCALE GENOMIC DNA]</scope>
    <source>
        <strain evidence="10 11">ATCC 19609</strain>
    </source>
</reference>
<comment type="caution">
    <text evidence="10">The sequence shown here is derived from an EMBL/GenBank/DDBJ whole genome shotgun (WGS) entry which is preliminary data.</text>
</comment>
<keyword evidence="11" id="KW-1185">Reference proteome</keyword>
<evidence type="ECO:0000256" key="1">
    <source>
        <dbReference type="ARBA" id="ARBA00001954"/>
    </source>
</evidence>
<name>A0A3R7EN32_9ACTN</name>
<keyword evidence="4" id="KW-0479">Metal-binding</keyword>
<keyword evidence="6" id="KW-0560">Oxidoreductase</keyword>
<dbReference type="AlphaFoldDB" id="A0A3R7EN32"/>
<keyword evidence="9" id="KW-0275">Fatty acid biosynthesis</keyword>
<dbReference type="GO" id="GO:0046872">
    <property type="term" value="F:metal ion binding"/>
    <property type="evidence" value="ECO:0007669"/>
    <property type="project" value="UniProtKB-KW"/>
</dbReference>
<dbReference type="RefSeq" id="WP_043467626.1">
    <property type="nucleotide sequence ID" value="NZ_JNAD02000013.1"/>
</dbReference>
<keyword evidence="7" id="KW-0408">Iron</keyword>
<dbReference type="GO" id="GO:0006633">
    <property type="term" value="P:fatty acid biosynthetic process"/>
    <property type="evidence" value="ECO:0007669"/>
    <property type="project" value="UniProtKB-KW"/>
</dbReference>
<evidence type="ECO:0000313" key="11">
    <source>
        <dbReference type="Proteomes" id="UP000028058"/>
    </source>
</evidence>
<organism evidence="10 11">
    <name type="scientific">Streptomyces xinghaiensis</name>
    <dbReference type="NCBI Taxonomy" id="1038928"/>
    <lineage>
        <taxon>Bacteria</taxon>
        <taxon>Bacillati</taxon>
        <taxon>Actinomycetota</taxon>
        <taxon>Actinomycetes</taxon>
        <taxon>Kitasatosporales</taxon>
        <taxon>Streptomycetaceae</taxon>
        <taxon>Streptomyces</taxon>
    </lineage>
</organism>
<dbReference type="Pfam" id="PF03405">
    <property type="entry name" value="FA_desaturase_2"/>
    <property type="match status" value="1"/>
</dbReference>
<evidence type="ECO:0000256" key="8">
    <source>
        <dbReference type="ARBA" id="ARBA00023098"/>
    </source>
</evidence>
<comment type="similarity">
    <text evidence="2">Belongs to the fatty acid desaturase type 2 family.</text>
</comment>
<evidence type="ECO:0000256" key="4">
    <source>
        <dbReference type="ARBA" id="ARBA00022723"/>
    </source>
</evidence>
<evidence type="ECO:0000256" key="7">
    <source>
        <dbReference type="ARBA" id="ARBA00023004"/>
    </source>
</evidence>
<gene>
    <name evidence="10" type="ORF">SFRA_024855</name>
</gene>
<evidence type="ECO:0000256" key="3">
    <source>
        <dbReference type="ARBA" id="ARBA00022516"/>
    </source>
</evidence>
<evidence type="ECO:0000256" key="9">
    <source>
        <dbReference type="ARBA" id="ARBA00023160"/>
    </source>
</evidence>
<dbReference type="Gene3D" id="1.10.620.20">
    <property type="entry name" value="Ribonucleotide Reductase, subunit A"/>
    <property type="match status" value="1"/>
</dbReference>
<dbReference type="InterPro" id="IPR012348">
    <property type="entry name" value="RNR-like"/>
</dbReference>
<keyword evidence="3" id="KW-0444">Lipid biosynthesis</keyword>
<evidence type="ECO:0000256" key="6">
    <source>
        <dbReference type="ARBA" id="ARBA00023002"/>
    </source>
</evidence>
<keyword evidence="8" id="KW-0443">Lipid metabolism</keyword>
<dbReference type="GO" id="GO:0045300">
    <property type="term" value="F:stearoyl-[ACP] desaturase activity"/>
    <property type="evidence" value="ECO:0007669"/>
    <property type="project" value="InterPro"/>
</dbReference>
<evidence type="ECO:0000313" key="10">
    <source>
        <dbReference type="EMBL" id="RKM92620.1"/>
    </source>
</evidence>
<comment type="cofactor">
    <cofactor evidence="1">
        <name>Fe(2+)</name>
        <dbReference type="ChEBI" id="CHEBI:29033"/>
    </cofactor>
</comment>
<protein>
    <submittedName>
        <fullName evidence="10">Uncharacterized protein</fullName>
    </submittedName>
</protein>